<organism evidence="2 3">
    <name type="scientific">Flammeovirga agarivorans</name>
    <dbReference type="NCBI Taxonomy" id="2726742"/>
    <lineage>
        <taxon>Bacteria</taxon>
        <taxon>Pseudomonadati</taxon>
        <taxon>Bacteroidota</taxon>
        <taxon>Cytophagia</taxon>
        <taxon>Cytophagales</taxon>
        <taxon>Flammeovirgaceae</taxon>
        <taxon>Flammeovirga</taxon>
    </lineage>
</organism>
<sequence>METLAHYLSIIIMSAFKFELGPFMALKEGLSVYESIILCFTGMMAMVILLAYGGSYIKEKFKSRPKKKKRKIFTKKNRLIVKIWRKDGIKGVAFLTPILFGPPLGMIIILTLGADKRQIIKYMFISAVMWSAVINITLFYFSTYIHAL</sequence>
<feature type="transmembrane region" description="Helical" evidence="1">
    <location>
        <begin position="119"/>
        <end position="141"/>
    </location>
</feature>
<protein>
    <recommendedName>
        <fullName evidence="4">Small multi-drug export protein</fullName>
    </recommendedName>
</protein>
<evidence type="ECO:0000313" key="2">
    <source>
        <dbReference type="EMBL" id="NLR91574.1"/>
    </source>
</evidence>
<dbReference type="Proteomes" id="UP000585050">
    <property type="component" value="Unassembled WGS sequence"/>
</dbReference>
<evidence type="ECO:0008006" key="4">
    <source>
        <dbReference type="Google" id="ProtNLM"/>
    </source>
</evidence>
<dbReference type="AlphaFoldDB" id="A0A7X8SJV7"/>
<proteinExistence type="predicted"/>
<comment type="caution">
    <text evidence="2">The sequence shown here is derived from an EMBL/GenBank/DDBJ whole genome shotgun (WGS) entry which is preliminary data.</text>
</comment>
<keyword evidence="3" id="KW-1185">Reference proteome</keyword>
<keyword evidence="1" id="KW-0812">Transmembrane</keyword>
<evidence type="ECO:0000313" key="3">
    <source>
        <dbReference type="Proteomes" id="UP000585050"/>
    </source>
</evidence>
<feature type="transmembrane region" description="Helical" evidence="1">
    <location>
        <begin position="92"/>
        <end position="113"/>
    </location>
</feature>
<accession>A0A7X8SJV7</accession>
<keyword evidence="1" id="KW-1133">Transmembrane helix</keyword>
<reference evidence="2 3" key="1">
    <citation type="submission" date="2020-04" db="EMBL/GenBank/DDBJ databases">
        <title>Flammeovirga sp. SR4, a novel species isolated from seawater.</title>
        <authorList>
            <person name="Wang X."/>
        </authorList>
    </citation>
    <scope>NUCLEOTIDE SEQUENCE [LARGE SCALE GENOMIC DNA]</scope>
    <source>
        <strain evidence="2 3">SR4</strain>
    </source>
</reference>
<feature type="transmembrane region" description="Helical" evidence="1">
    <location>
        <begin position="7"/>
        <end position="26"/>
    </location>
</feature>
<evidence type="ECO:0000256" key="1">
    <source>
        <dbReference type="SAM" id="Phobius"/>
    </source>
</evidence>
<keyword evidence="1" id="KW-0472">Membrane</keyword>
<dbReference type="RefSeq" id="WP_168882292.1">
    <property type="nucleotide sequence ID" value="NZ_JABAIL010000003.1"/>
</dbReference>
<dbReference type="EMBL" id="JABAIL010000003">
    <property type="protein sequence ID" value="NLR91574.1"/>
    <property type="molecule type" value="Genomic_DNA"/>
</dbReference>
<name>A0A7X8SJV7_9BACT</name>
<feature type="transmembrane region" description="Helical" evidence="1">
    <location>
        <begin position="32"/>
        <end position="57"/>
    </location>
</feature>
<gene>
    <name evidence="2" type="ORF">HGP29_10175</name>
</gene>